<organism evidence="2 3">
    <name type="scientific">Cerasibacillus terrae</name>
    <dbReference type="NCBI Taxonomy" id="2498845"/>
    <lineage>
        <taxon>Bacteria</taxon>
        <taxon>Bacillati</taxon>
        <taxon>Bacillota</taxon>
        <taxon>Bacilli</taxon>
        <taxon>Bacillales</taxon>
        <taxon>Bacillaceae</taxon>
        <taxon>Cerasibacillus</taxon>
    </lineage>
</organism>
<gene>
    <name evidence="2" type="ORF">FHP05_14770</name>
</gene>
<reference evidence="2 3" key="1">
    <citation type="submission" date="2019-06" db="EMBL/GenBank/DDBJ databases">
        <title>Cerasibacillus sp. nov., isolated from maize field.</title>
        <authorList>
            <person name="Lin S.-Y."/>
            <person name="Tsai C.-F."/>
            <person name="Young C.-C."/>
        </authorList>
    </citation>
    <scope>NUCLEOTIDE SEQUENCE [LARGE SCALE GENOMIC DNA]</scope>
    <source>
        <strain evidence="2 3">CC-CFT480</strain>
    </source>
</reference>
<dbReference type="AlphaFoldDB" id="A0A5C8NE37"/>
<name>A0A5C8NE37_9BACI</name>
<dbReference type="RefSeq" id="WP_147670687.1">
    <property type="nucleotide sequence ID" value="NZ_VDUW01000016.1"/>
</dbReference>
<accession>A0A5C8NE37</accession>
<sequence length="155" mass="18137">MAEEGTKLSYKRERISDMRKKRLYVIIGFLLVVTIIGVGGKMYMDKQNRNDINIDKKVEQKIAKEFATNYIAPNDKEISEIAFYKEPVDQKDFSGNRNYFFYFNGNKQWTVGVSVEKETGEIWAFGSDVIQLSHKEKPKEVKNLTIKHWRDNSDN</sequence>
<comment type="caution">
    <text evidence="2">The sequence shown here is derived from an EMBL/GenBank/DDBJ whole genome shotgun (WGS) entry which is preliminary data.</text>
</comment>
<evidence type="ECO:0000313" key="2">
    <source>
        <dbReference type="EMBL" id="TXL57867.1"/>
    </source>
</evidence>
<dbReference type="EMBL" id="VDUW01000016">
    <property type="protein sequence ID" value="TXL57867.1"/>
    <property type="molecule type" value="Genomic_DNA"/>
</dbReference>
<dbReference type="OrthoDB" id="9986368at2"/>
<keyword evidence="1" id="KW-0812">Transmembrane</keyword>
<keyword evidence="1" id="KW-0472">Membrane</keyword>
<feature type="transmembrane region" description="Helical" evidence="1">
    <location>
        <begin position="23"/>
        <end position="44"/>
    </location>
</feature>
<keyword evidence="3" id="KW-1185">Reference proteome</keyword>
<proteinExistence type="predicted"/>
<keyword evidence="1" id="KW-1133">Transmembrane helix</keyword>
<dbReference type="Proteomes" id="UP000321574">
    <property type="component" value="Unassembled WGS sequence"/>
</dbReference>
<evidence type="ECO:0000256" key="1">
    <source>
        <dbReference type="SAM" id="Phobius"/>
    </source>
</evidence>
<protein>
    <submittedName>
        <fullName evidence="2">Uncharacterized protein</fullName>
    </submittedName>
</protein>
<evidence type="ECO:0000313" key="3">
    <source>
        <dbReference type="Proteomes" id="UP000321574"/>
    </source>
</evidence>